<evidence type="ECO:0000313" key="2">
    <source>
        <dbReference type="Proteomes" id="UP000661691"/>
    </source>
</evidence>
<name>A0A926NBC3_9BACL</name>
<dbReference type="AlphaFoldDB" id="A0A926NBC3"/>
<comment type="caution">
    <text evidence="1">The sequence shown here is derived from an EMBL/GenBank/DDBJ whole genome shotgun (WGS) entry which is preliminary data.</text>
</comment>
<accession>A0A926NBC3</accession>
<evidence type="ECO:0000313" key="1">
    <source>
        <dbReference type="EMBL" id="MBD1373418.1"/>
    </source>
</evidence>
<proteinExistence type="predicted"/>
<gene>
    <name evidence="1" type="ORF">IC620_13770</name>
</gene>
<dbReference type="RefSeq" id="WP_224749769.1">
    <property type="nucleotide sequence ID" value="NZ_JACXAH010000025.1"/>
</dbReference>
<keyword evidence="2" id="KW-1185">Reference proteome</keyword>
<organism evidence="1 2">
    <name type="scientific">Polycladospora coralii</name>
    <dbReference type="NCBI Taxonomy" id="2771432"/>
    <lineage>
        <taxon>Bacteria</taxon>
        <taxon>Bacillati</taxon>
        <taxon>Bacillota</taxon>
        <taxon>Bacilli</taxon>
        <taxon>Bacillales</taxon>
        <taxon>Thermoactinomycetaceae</taxon>
        <taxon>Polycladospora</taxon>
    </lineage>
</organism>
<dbReference type="EMBL" id="JACXAH010000025">
    <property type="protein sequence ID" value="MBD1373418.1"/>
    <property type="molecule type" value="Genomic_DNA"/>
</dbReference>
<protein>
    <submittedName>
        <fullName evidence="1">Uncharacterized protein</fullName>
    </submittedName>
</protein>
<dbReference type="Proteomes" id="UP000661691">
    <property type="component" value="Unassembled WGS sequence"/>
</dbReference>
<sequence>MTEKVEFTDVYPVVTLYLPNHEQVSIPFLACMVVEIEEGRHIIAGKVYDIFA</sequence>
<reference evidence="1" key="1">
    <citation type="submission" date="2020-09" db="EMBL/GenBank/DDBJ databases">
        <title>A novel bacterium of genus Hazenella, isolated from South China Sea.</title>
        <authorList>
            <person name="Huang H."/>
            <person name="Mo K."/>
            <person name="Hu Y."/>
        </authorList>
    </citation>
    <scope>NUCLEOTIDE SEQUENCE</scope>
    <source>
        <strain evidence="1">IB182357</strain>
    </source>
</reference>